<evidence type="ECO:0000256" key="2">
    <source>
        <dbReference type="ARBA" id="ARBA00004173"/>
    </source>
</evidence>
<feature type="domain" description="PPIase cyclophilin-type" evidence="9">
    <location>
        <begin position="54"/>
        <end position="218"/>
    </location>
</feature>
<evidence type="ECO:0000256" key="5">
    <source>
        <dbReference type="ARBA" id="ARBA00023110"/>
    </source>
</evidence>
<name>A0A5B0LQ75_PUCGR</name>
<evidence type="ECO:0000256" key="3">
    <source>
        <dbReference type="ARBA" id="ARBA00007365"/>
    </source>
</evidence>
<comment type="function">
    <text evidence="8">PPIases accelerate the folding of proteins. It catalyzes the cis-trans isomerization of proline imidic peptide bonds in oligopeptides.</text>
</comment>
<dbReference type="PRINTS" id="PR00153">
    <property type="entry name" value="CSAPPISMRASE"/>
</dbReference>
<dbReference type="GO" id="GO:0005739">
    <property type="term" value="C:mitochondrion"/>
    <property type="evidence" value="ECO:0007669"/>
    <property type="project" value="UniProtKB-SubCell"/>
</dbReference>
<gene>
    <name evidence="10" type="primary">CYP1_3</name>
    <name evidence="11" type="synonym">CYP1_2</name>
    <name evidence="10" type="ORF">PGT21_017516</name>
    <name evidence="11" type="ORF">PGTUg99_005171</name>
</gene>
<dbReference type="Pfam" id="PF00160">
    <property type="entry name" value="Pro_isomerase"/>
    <property type="match status" value="1"/>
</dbReference>
<comment type="catalytic activity">
    <reaction evidence="1 8">
        <text>[protein]-peptidylproline (omega=180) = [protein]-peptidylproline (omega=0)</text>
        <dbReference type="Rhea" id="RHEA:16237"/>
        <dbReference type="Rhea" id="RHEA-COMP:10747"/>
        <dbReference type="Rhea" id="RHEA-COMP:10748"/>
        <dbReference type="ChEBI" id="CHEBI:83833"/>
        <dbReference type="ChEBI" id="CHEBI:83834"/>
        <dbReference type="EC" id="5.2.1.8"/>
    </reaction>
</comment>
<dbReference type="SUPFAM" id="SSF50891">
    <property type="entry name" value="Cyclophilin-like"/>
    <property type="match status" value="1"/>
</dbReference>
<accession>A0A5B0LQ75</accession>
<protein>
    <recommendedName>
        <fullName evidence="8">Peptidyl-prolyl cis-trans isomerase</fullName>
        <shortName evidence="8">PPIase</shortName>
        <ecNumber evidence="8">5.2.1.8</ecNumber>
    </recommendedName>
</protein>
<dbReference type="InterPro" id="IPR029000">
    <property type="entry name" value="Cyclophilin-like_dom_sf"/>
</dbReference>
<evidence type="ECO:0000313" key="11">
    <source>
        <dbReference type="EMBL" id="KAA1130478.1"/>
    </source>
</evidence>
<dbReference type="AlphaFoldDB" id="A0A5B0LQ75"/>
<organism evidence="10 12">
    <name type="scientific">Puccinia graminis f. sp. tritici</name>
    <dbReference type="NCBI Taxonomy" id="56615"/>
    <lineage>
        <taxon>Eukaryota</taxon>
        <taxon>Fungi</taxon>
        <taxon>Dikarya</taxon>
        <taxon>Basidiomycota</taxon>
        <taxon>Pucciniomycotina</taxon>
        <taxon>Pucciniomycetes</taxon>
        <taxon>Pucciniales</taxon>
        <taxon>Pucciniaceae</taxon>
        <taxon>Puccinia</taxon>
    </lineage>
</organism>
<dbReference type="OrthoDB" id="193499at2759"/>
<keyword evidence="4" id="KW-0809">Transit peptide</keyword>
<comment type="subcellular location">
    <subcellularLocation>
        <location evidence="2">Mitochondrion</location>
    </subcellularLocation>
</comment>
<reference evidence="12 13" key="1">
    <citation type="submission" date="2019-05" db="EMBL/GenBank/DDBJ databases">
        <title>Emergence of the Ug99 lineage of the wheat stem rust pathogen through somatic hybridization.</title>
        <authorList>
            <person name="Li F."/>
            <person name="Upadhyaya N.M."/>
            <person name="Sperschneider J."/>
            <person name="Matny O."/>
            <person name="Nguyen-Phuc H."/>
            <person name="Mago R."/>
            <person name="Raley C."/>
            <person name="Miller M.E."/>
            <person name="Silverstein K.A.T."/>
            <person name="Henningsen E."/>
            <person name="Hirsch C.D."/>
            <person name="Visser B."/>
            <person name="Pretorius Z.A."/>
            <person name="Steffenson B.J."/>
            <person name="Schwessinger B."/>
            <person name="Dodds P.N."/>
            <person name="Figueroa M."/>
        </authorList>
    </citation>
    <scope>NUCLEOTIDE SEQUENCE [LARGE SCALE GENOMIC DNA]</scope>
    <source>
        <strain evidence="10">21-0</strain>
        <strain evidence="11 13">Ug99</strain>
    </source>
</reference>
<evidence type="ECO:0000313" key="13">
    <source>
        <dbReference type="Proteomes" id="UP000325313"/>
    </source>
</evidence>
<dbReference type="FunFam" id="2.40.100.10:FF:000032">
    <property type="entry name" value="Peptidyl-prolyl cis-trans isomerase"/>
    <property type="match status" value="1"/>
</dbReference>
<evidence type="ECO:0000259" key="9">
    <source>
        <dbReference type="PROSITE" id="PS50072"/>
    </source>
</evidence>
<evidence type="ECO:0000256" key="6">
    <source>
        <dbReference type="ARBA" id="ARBA00023128"/>
    </source>
</evidence>
<comment type="caution">
    <text evidence="10">The sequence shown here is derived from an EMBL/GenBank/DDBJ whole genome shotgun (WGS) entry which is preliminary data.</text>
</comment>
<evidence type="ECO:0000256" key="7">
    <source>
        <dbReference type="ARBA" id="ARBA00023235"/>
    </source>
</evidence>
<dbReference type="Proteomes" id="UP000324748">
    <property type="component" value="Unassembled WGS sequence"/>
</dbReference>
<dbReference type="EC" id="5.2.1.8" evidence="8"/>
<proteinExistence type="inferred from homology"/>
<dbReference type="EMBL" id="VDEP01000108">
    <property type="protein sequence ID" value="KAA1130478.1"/>
    <property type="molecule type" value="Genomic_DNA"/>
</dbReference>
<keyword evidence="7 8" id="KW-0413">Isomerase</keyword>
<evidence type="ECO:0000313" key="12">
    <source>
        <dbReference type="Proteomes" id="UP000324748"/>
    </source>
</evidence>
<keyword evidence="12" id="KW-1185">Reference proteome</keyword>
<dbReference type="InterPro" id="IPR002130">
    <property type="entry name" value="Cyclophilin-type_PPIase_dom"/>
</dbReference>
<dbReference type="PANTHER" id="PTHR11071">
    <property type="entry name" value="PEPTIDYL-PROLYL CIS-TRANS ISOMERASE"/>
    <property type="match status" value="1"/>
</dbReference>
<sequence>MKTIINQLSPAARSLNRLQGLPSCSGLRSGALGRGFASSSLSRQSDQDDKRPVFFKVSAGGKELGTIKFKLYDAEVPKTCKNFRELSKGFPNPENKTTGIDSYKGGKFHRIIPCFMIQGGDITRHNGSGGRSIYGNRFDDENFIHKHSKPGLLSMANAGANTNGSQFFITTEVTSWLDGKHVVFGEVSEGFEVVKQIEALGSQSGKPKTEVIVEDCGVLEESSK</sequence>
<dbReference type="GO" id="GO:0003755">
    <property type="term" value="F:peptidyl-prolyl cis-trans isomerase activity"/>
    <property type="evidence" value="ECO:0007669"/>
    <property type="project" value="UniProtKB-UniRule"/>
</dbReference>
<evidence type="ECO:0000256" key="4">
    <source>
        <dbReference type="ARBA" id="ARBA00022946"/>
    </source>
</evidence>
<dbReference type="Gene3D" id="2.40.100.10">
    <property type="entry name" value="Cyclophilin-like"/>
    <property type="match status" value="1"/>
</dbReference>
<evidence type="ECO:0000313" key="10">
    <source>
        <dbReference type="EMBL" id="KAA1065990.1"/>
    </source>
</evidence>
<keyword evidence="6" id="KW-0496">Mitochondrion</keyword>
<dbReference type="GO" id="GO:0016018">
    <property type="term" value="F:cyclosporin A binding"/>
    <property type="evidence" value="ECO:0007669"/>
    <property type="project" value="TreeGrafter"/>
</dbReference>
<comment type="similarity">
    <text evidence="3 8">Belongs to the cyclophilin-type PPIase family.</text>
</comment>
<dbReference type="PANTHER" id="PTHR11071:SF385">
    <property type="entry name" value="PEPTIDYL-PROLYL CIS-TRANS ISOMERASE"/>
    <property type="match status" value="1"/>
</dbReference>
<dbReference type="GO" id="GO:0006457">
    <property type="term" value="P:protein folding"/>
    <property type="evidence" value="ECO:0007669"/>
    <property type="project" value="TreeGrafter"/>
</dbReference>
<dbReference type="EMBL" id="VSWC01000196">
    <property type="protein sequence ID" value="KAA1065990.1"/>
    <property type="molecule type" value="Genomic_DNA"/>
</dbReference>
<evidence type="ECO:0000256" key="8">
    <source>
        <dbReference type="RuleBase" id="RU363019"/>
    </source>
</evidence>
<dbReference type="Proteomes" id="UP000325313">
    <property type="component" value="Unassembled WGS sequence"/>
</dbReference>
<keyword evidence="5 8" id="KW-0697">Rotamase</keyword>
<dbReference type="PROSITE" id="PS50072">
    <property type="entry name" value="CSA_PPIASE_2"/>
    <property type="match status" value="1"/>
</dbReference>
<evidence type="ECO:0000256" key="1">
    <source>
        <dbReference type="ARBA" id="ARBA00000971"/>
    </source>
</evidence>